<protein>
    <recommendedName>
        <fullName evidence="3">Septum formation-related domain-containing protein</fullName>
    </recommendedName>
</protein>
<dbReference type="RefSeq" id="WP_344307921.1">
    <property type="nucleotide sequence ID" value="NZ_BAAANO010000011.1"/>
</dbReference>
<evidence type="ECO:0000259" key="3">
    <source>
        <dbReference type="Pfam" id="PF13845"/>
    </source>
</evidence>
<sequence length="291" mass="29806">MSSAPPPVPGRAPDGTPYGHDPYGAQSYPGQPASPEQAAYPGQAPYSGQVTGQGHPGQAPYSGQADPFAQSYASGASAPQAFSEQSPLHYPGAPQDSGLPPVAAPPGYAAQYAPPPEPPKKRGGFIAITVIACVLVFGLVATGGYFGLRAIGDASGGRGPGLAPSGLGAGGQPGPVVAADLEVGACILEPESGQAFVEVDCAEPHYAQLYAQQAITGDSYPGEQAIDDQAVPFCQDGSATGLDTSKLDRQFGFSYMAPDQQLWANEGERYVSCFVQRTDGELFTDNLLPTS</sequence>
<feature type="transmembrane region" description="Helical" evidence="2">
    <location>
        <begin position="125"/>
        <end position="148"/>
    </location>
</feature>
<reference evidence="5" key="1">
    <citation type="journal article" date="2019" name="Int. J. Syst. Evol. Microbiol.">
        <title>The Global Catalogue of Microorganisms (GCM) 10K type strain sequencing project: providing services to taxonomists for standard genome sequencing and annotation.</title>
        <authorList>
            <consortium name="The Broad Institute Genomics Platform"/>
            <consortium name="The Broad Institute Genome Sequencing Center for Infectious Disease"/>
            <person name="Wu L."/>
            <person name="Ma J."/>
        </authorList>
    </citation>
    <scope>NUCLEOTIDE SEQUENCE [LARGE SCALE GENOMIC DNA]</scope>
    <source>
        <strain evidence="5">JCM 14546</strain>
    </source>
</reference>
<dbReference type="Proteomes" id="UP001500755">
    <property type="component" value="Unassembled WGS sequence"/>
</dbReference>
<gene>
    <name evidence="4" type="ORF">GCM10009755_12120</name>
</gene>
<feature type="domain" description="Septum formation-related" evidence="3">
    <location>
        <begin position="184"/>
        <end position="279"/>
    </location>
</feature>
<comment type="caution">
    <text evidence="4">The sequence shown here is derived from an EMBL/GenBank/DDBJ whole genome shotgun (WGS) entry which is preliminary data.</text>
</comment>
<name>A0ABP5EPP4_9MICO</name>
<evidence type="ECO:0000256" key="1">
    <source>
        <dbReference type="SAM" id="MobiDB-lite"/>
    </source>
</evidence>
<dbReference type="Pfam" id="PF13845">
    <property type="entry name" value="Septum_form"/>
    <property type="match status" value="1"/>
</dbReference>
<proteinExistence type="predicted"/>
<keyword evidence="2" id="KW-0472">Membrane</keyword>
<dbReference type="InterPro" id="IPR026004">
    <property type="entry name" value="Septum_form"/>
</dbReference>
<evidence type="ECO:0000256" key="2">
    <source>
        <dbReference type="SAM" id="Phobius"/>
    </source>
</evidence>
<evidence type="ECO:0000313" key="4">
    <source>
        <dbReference type="EMBL" id="GAA2004350.1"/>
    </source>
</evidence>
<keyword evidence="2" id="KW-1133">Transmembrane helix</keyword>
<dbReference type="EMBL" id="BAAANO010000011">
    <property type="protein sequence ID" value="GAA2004350.1"/>
    <property type="molecule type" value="Genomic_DNA"/>
</dbReference>
<keyword evidence="2" id="KW-0812">Transmembrane</keyword>
<accession>A0ABP5EPP4</accession>
<feature type="region of interest" description="Disordered" evidence="1">
    <location>
        <begin position="1"/>
        <end position="116"/>
    </location>
</feature>
<organism evidence="4 5">
    <name type="scientific">Brevibacterium samyangense</name>
    <dbReference type="NCBI Taxonomy" id="366888"/>
    <lineage>
        <taxon>Bacteria</taxon>
        <taxon>Bacillati</taxon>
        <taxon>Actinomycetota</taxon>
        <taxon>Actinomycetes</taxon>
        <taxon>Micrococcales</taxon>
        <taxon>Brevibacteriaceae</taxon>
        <taxon>Brevibacterium</taxon>
    </lineage>
</organism>
<evidence type="ECO:0000313" key="5">
    <source>
        <dbReference type="Proteomes" id="UP001500755"/>
    </source>
</evidence>
<keyword evidence="5" id="KW-1185">Reference proteome</keyword>
<feature type="compositionally biased region" description="Pro residues" evidence="1">
    <location>
        <begin position="1"/>
        <end position="10"/>
    </location>
</feature>